<sequence length="63" mass="7403">MMSYFFLDLEEIVYLYCIKVLETYLRLDTSYAKTQASSIEMNPCSIHIGRNTIPLILIYRCNS</sequence>
<dbReference type="Proteomes" id="UP000616547">
    <property type="component" value="Unassembled WGS sequence"/>
</dbReference>
<organism evidence="1 2">
    <name type="scientific">Lactobacillus nasalidis</name>
    <dbReference type="NCBI Taxonomy" id="2797258"/>
    <lineage>
        <taxon>Bacteria</taxon>
        <taxon>Bacillati</taxon>
        <taxon>Bacillota</taxon>
        <taxon>Bacilli</taxon>
        <taxon>Lactobacillales</taxon>
        <taxon>Lactobacillaceae</taxon>
        <taxon>Lactobacillus</taxon>
    </lineage>
</organism>
<keyword evidence="2" id="KW-1185">Reference proteome</keyword>
<gene>
    <name evidence="1" type="ORF">lacNasYZ03_18160</name>
</gene>
<dbReference type="EMBL" id="BOCI01000495">
    <property type="protein sequence ID" value="GHW02129.1"/>
    <property type="molecule type" value="Genomic_DNA"/>
</dbReference>
<proteinExistence type="predicted"/>
<name>A0ABQ3W9V8_9LACO</name>
<accession>A0ABQ3W9V8</accession>
<protein>
    <submittedName>
        <fullName evidence="1">Uncharacterized protein</fullName>
    </submittedName>
</protein>
<evidence type="ECO:0000313" key="1">
    <source>
        <dbReference type="EMBL" id="GHW02129.1"/>
    </source>
</evidence>
<comment type="caution">
    <text evidence="1">The sequence shown here is derived from an EMBL/GenBank/DDBJ whole genome shotgun (WGS) entry which is preliminary data.</text>
</comment>
<reference evidence="2" key="1">
    <citation type="submission" date="2021-01" db="EMBL/GenBank/DDBJ databases">
        <title>Draft genome sequence of Nasalis larvatus strain YZ03.</title>
        <authorList>
            <person name="Suzuki-Hashido N."/>
            <person name="Tsuchida S."/>
            <person name="Hayakawa T."/>
        </authorList>
    </citation>
    <scope>NUCLEOTIDE SEQUENCE [LARGE SCALE GENOMIC DNA]</scope>
    <source>
        <strain evidence="2">YZ03</strain>
    </source>
</reference>
<evidence type="ECO:0000313" key="2">
    <source>
        <dbReference type="Proteomes" id="UP000616547"/>
    </source>
</evidence>